<organism evidence="4 5">
    <name type="scientific">Brachionus plicatilis</name>
    <name type="common">Marine rotifer</name>
    <name type="synonym">Brachionus muelleri</name>
    <dbReference type="NCBI Taxonomy" id="10195"/>
    <lineage>
        <taxon>Eukaryota</taxon>
        <taxon>Metazoa</taxon>
        <taxon>Spiralia</taxon>
        <taxon>Gnathifera</taxon>
        <taxon>Rotifera</taxon>
        <taxon>Eurotatoria</taxon>
        <taxon>Monogononta</taxon>
        <taxon>Pseudotrocha</taxon>
        <taxon>Ploima</taxon>
        <taxon>Brachionidae</taxon>
        <taxon>Brachionus</taxon>
    </lineage>
</organism>
<keyword evidence="4" id="KW-0808">Transferase</keyword>
<keyword evidence="1" id="KW-0677">Repeat</keyword>
<dbReference type="GO" id="GO:0016301">
    <property type="term" value="F:kinase activity"/>
    <property type="evidence" value="ECO:0007669"/>
    <property type="project" value="UniProtKB-KW"/>
</dbReference>
<dbReference type="PANTHER" id="PTHR24198">
    <property type="entry name" value="ANKYRIN REPEAT AND PROTEIN KINASE DOMAIN-CONTAINING PROTEIN"/>
    <property type="match status" value="1"/>
</dbReference>
<keyword evidence="5" id="KW-1185">Reference proteome</keyword>
<keyword evidence="4" id="KW-0675">Receptor</keyword>
<feature type="compositionally biased region" description="Acidic residues" evidence="3">
    <location>
        <begin position="518"/>
        <end position="528"/>
    </location>
</feature>
<proteinExistence type="predicted"/>
<feature type="compositionally biased region" description="Acidic residues" evidence="3">
    <location>
        <begin position="546"/>
        <end position="558"/>
    </location>
</feature>
<dbReference type="STRING" id="10195.A0A3M7PAM3"/>
<keyword evidence="2" id="KW-0040">ANK repeat</keyword>
<comment type="caution">
    <text evidence="4">The sequence shown here is derived from an EMBL/GenBank/DDBJ whole genome shotgun (WGS) entry which is preliminary data.</text>
</comment>
<dbReference type="Gene3D" id="1.25.40.20">
    <property type="entry name" value="Ankyrin repeat-containing domain"/>
    <property type="match status" value="1"/>
</dbReference>
<feature type="region of interest" description="Disordered" evidence="3">
    <location>
        <begin position="516"/>
        <end position="584"/>
    </location>
</feature>
<protein>
    <submittedName>
        <fullName evidence="4">Receptor-interacting serine threonine-kinase 4</fullName>
    </submittedName>
</protein>
<evidence type="ECO:0000313" key="4">
    <source>
        <dbReference type="EMBL" id="RMZ95777.1"/>
    </source>
</evidence>
<accession>A0A3M7PAM3</accession>
<dbReference type="Pfam" id="PF12796">
    <property type="entry name" value="Ank_2"/>
    <property type="match status" value="1"/>
</dbReference>
<dbReference type="OrthoDB" id="5406014at2759"/>
<feature type="compositionally biased region" description="Acidic residues" evidence="3">
    <location>
        <begin position="575"/>
        <end position="584"/>
    </location>
</feature>
<dbReference type="AlphaFoldDB" id="A0A3M7PAM3"/>
<evidence type="ECO:0000256" key="2">
    <source>
        <dbReference type="ARBA" id="ARBA00023043"/>
    </source>
</evidence>
<dbReference type="Proteomes" id="UP000276133">
    <property type="component" value="Unassembled WGS sequence"/>
</dbReference>
<dbReference type="InterPro" id="IPR036770">
    <property type="entry name" value="Ankyrin_rpt-contain_sf"/>
</dbReference>
<evidence type="ECO:0000313" key="5">
    <source>
        <dbReference type="Proteomes" id="UP000276133"/>
    </source>
</evidence>
<feature type="compositionally biased region" description="Polar residues" evidence="3">
    <location>
        <begin position="565"/>
        <end position="574"/>
    </location>
</feature>
<dbReference type="SMART" id="SM00248">
    <property type="entry name" value="ANK"/>
    <property type="match status" value="3"/>
</dbReference>
<keyword evidence="4" id="KW-0418">Kinase</keyword>
<reference evidence="4 5" key="1">
    <citation type="journal article" date="2018" name="Sci. Rep.">
        <title>Genomic signatures of local adaptation to the degree of environmental predictability in rotifers.</title>
        <authorList>
            <person name="Franch-Gras L."/>
            <person name="Hahn C."/>
            <person name="Garcia-Roger E.M."/>
            <person name="Carmona M.J."/>
            <person name="Serra M."/>
            <person name="Gomez A."/>
        </authorList>
    </citation>
    <scope>NUCLEOTIDE SEQUENCE [LARGE SCALE GENOMIC DNA]</scope>
    <source>
        <strain evidence="4">HYR1</strain>
    </source>
</reference>
<dbReference type="InterPro" id="IPR002110">
    <property type="entry name" value="Ankyrin_rpt"/>
</dbReference>
<evidence type="ECO:0000256" key="1">
    <source>
        <dbReference type="ARBA" id="ARBA00022737"/>
    </source>
</evidence>
<dbReference type="PANTHER" id="PTHR24198:SF165">
    <property type="entry name" value="ANKYRIN REPEAT-CONTAINING PROTEIN-RELATED"/>
    <property type="match status" value="1"/>
</dbReference>
<name>A0A3M7PAM3_BRAPC</name>
<evidence type="ECO:0000256" key="3">
    <source>
        <dbReference type="SAM" id="MobiDB-lite"/>
    </source>
</evidence>
<sequence>MNFKIQNESISSLSHRYTTTYAIKKGYFNLVRCLLCLGADPNYVEEKENLNRTSLIYTTFIKDNRWAENVAYTLLENGADLSKSDSKGLNPIHYCCTFGRHELLEVFLKSVDFDLSCSLDLNGNSCMHYAIRSGSIRCANLLTKKFVSSNFSKKMNLKNRFGLRPIDIQNQENDLEECKKPLMDHINLENKNKIGELKAKLEIEASLKEKLKKKKTKKPKKVIDKEQSATNEKENKILETFFNTQLDESEFLAKTQDNFYKPAPKLISNSNFNHFTGKLKTKQKNELKIPKIVINAVESDKDDGQEAGTCEALQKPSLFHSDYPTFDLKLESVEQMDTNESIELTLKSFLLTFKDFLSNLIEYNDLFFAKEHMLKDGLHYKLSRVERPKSLENRVKEKKKTSNWKESLPNVFSVYETELTSSFRSSIRPPVIKKVKSNQKYYEDLKTKAKQIALTRKKKSKIIIVRNSLFNKLSSGSQFSLSPESYTESSVFEDELSILPSNGRASTLSVLRKRKESFDEDDEQDVDTDSLFGSLKDSGSEKDPIESLDSDDNEDESENFNTESLTVKENNEIISNDDETNDELEESFEEIRQKIAELELKTVKEKAVFYKEMALAPVESSEEAKKKH</sequence>
<dbReference type="EMBL" id="REGN01012341">
    <property type="protein sequence ID" value="RMZ95777.1"/>
    <property type="molecule type" value="Genomic_DNA"/>
</dbReference>
<gene>
    <name evidence="4" type="ORF">BpHYR1_039461</name>
</gene>
<dbReference type="SUPFAM" id="SSF48403">
    <property type="entry name" value="Ankyrin repeat"/>
    <property type="match status" value="1"/>
</dbReference>